<evidence type="ECO:0000256" key="5">
    <source>
        <dbReference type="PROSITE-ProRule" id="PRU10141"/>
    </source>
</evidence>
<dbReference type="OrthoDB" id="4062651at2759"/>
<sequence>MKELSYEEIEAATQNFDPSQLIGKGSHGSVYRGTLGDGRIVAVKKPSGGVQSLQNHAKLNNEIDVLASLRDPPISIVEFVGFTRAPASCRLLVMEFLPNGSLHALIHSAPTPPEWRLRGAIALQIARAVLYLHEASPASVVHRDVKSANVLLDGKWNAKLCDFGLTARPGNDDERSETPPPPAGTIGYMDPCYTEPGKLGPENDVFSFGVVLLELLSSRKAIDVERDPSSVVAWVLGMAAANRSGGICDERVALPEYMRRAVGRMLRVAVKCVSEKAERRPAMREVVGELEAVVEGLAVWAAWGCVRSKVSERVQECVRAWRRCAEKRVGAAATARIVCGDHLVDGGDHDSREDDRERGPCT</sequence>
<evidence type="ECO:0000313" key="10">
    <source>
        <dbReference type="Proteomes" id="UP000734854"/>
    </source>
</evidence>
<keyword evidence="4 5" id="KW-0067">ATP-binding</keyword>
<dbReference type="EMBL" id="JACMSC010000185">
    <property type="protein sequence ID" value="KAG6466206.1"/>
    <property type="molecule type" value="Genomic_DNA"/>
</dbReference>
<feature type="domain" description="Protein kinase" evidence="8">
    <location>
        <begin position="16"/>
        <end position="294"/>
    </location>
</feature>
<comment type="caution">
    <text evidence="9">The sequence shown here is derived from an EMBL/GenBank/DDBJ whole genome shotgun (WGS) entry which is preliminary data.</text>
</comment>
<evidence type="ECO:0000256" key="1">
    <source>
        <dbReference type="ARBA" id="ARBA00022679"/>
    </source>
</evidence>
<protein>
    <recommendedName>
        <fullName evidence="8">Protein kinase domain-containing protein</fullName>
    </recommendedName>
</protein>
<gene>
    <name evidence="9" type="ORF">ZIOFF_075990</name>
</gene>
<dbReference type="PROSITE" id="PS00108">
    <property type="entry name" value="PROTEIN_KINASE_ST"/>
    <property type="match status" value="1"/>
</dbReference>
<evidence type="ECO:0000313" key="9">
    <source>
        <dbReference type="EMBL" id="KAG6466206.1"/>
    </source>
</evidence>
<evidence type="ECO:0000259" key="8">
    <source>
        <dbReference type="PROSITE" id="PS50011"/>
    </source>
</evidence>
<feature type="region of interest" description="Disordered" evidence="7">
    <location>
        <begin position="168"/>
        <end position="187"/>
    </location>
</feature>
<keyword evidence="10" id="KW-1185">Reference proteome</keyword>
<comment type="similarity">
    <text evidence="6">Belongs to the protein kinase superfamily.</text>
</comment>
<dbReference type="PANTHER" id="PTHR46146:SF23">
    <property type="entry name" value="PROTEIN KINASE DOMAIN-CONTAINING PROTEIN"/>
    <property type="match status" value="1"/>
</dbReference>
<dbReference type="InterPro" id="IPR008271">
    <property type="entry name" value="Ser/Thr_kinase_AS"/>
</dbReference>
<keyword evidence="2 5" id="KW-0547">Nucleotide-binding</keyword>
<dbReference type="PROSITE" id="PS00107">
    <property type="entry name" value="PROTEIN_KINASE_ATP"/>
    <property type="match status" value="1"/>
</dbReference>
<dbReference type="SMART" id="SM00220">
    <property type="entry name" value="S_TKc"/>
    <property type="match status" value="1"/>
</dbReference>
<dbReference type="InterPro" id="IPR000719">
    <property type="entry name" value="Prot_kinase_dom"/>
</dbReference>
<proteinExistence type="inferred from homology"/>
<keyword evidence="1" id="KW-0808">Transferase</keyword>
<dbReference type="InterPro" id="IPR017441">
    <property type="entry name" value="Protein_kinase_ATP_BS"/>
</dbReference>
<keyword evidence="6" id="KW-0723">Serine/threonine-protein kinase</keyword>
<dbReference type="AlphaFoldDB" id="A0A8J5BZR4"/>
<dbReference type="GO" id="GO:0005524">
    <property type="term" value="F:ATP binding"/>
    <property type="evidence" value="ECO:0007669"/>
    <property type="project" value="UniProtKB-UniRule"/>
</dbReference>
<evidence type="ECO:0000256" key="3">
    <source>
        <dbReference type="ARBA" id="ARBA00022777"/>
    </source>
</evidence>
<evidence type="ECO:0000256" key="7">
    <source>
        <dbReference type="SAM" id="MobiDB-lite"/>
    </source>
</evidence>
<dbReference type="Proteomes" id="UP000734854">
    <property type="component" value="Unassembled WGS sequence"/>
</dbReference>
<dbReference type="Pfam" id="PF00069">
    <property type="entry name" value="Pkinase"/>
    <property type="match status" value="1"/>
</dbReference>
<keyword evidence="3" id="KW-0418">Kinase</keyword>
<evidence type="ECO:0000256" key="4">
    <source>
        <dbReference type="ARBA" id="ARBA00022840"/>
    </source>
</evidence>
<feature type="binding site" evidence="5">
    <location>
        <position position="45"/>
    </location>
    <ligand>
        <name>ATP</name>
        <dbReference type="ChEBI" id="CHEBI:30616"/>
    </ligand>
</feature>
<reference evidence="9 10" key="1">
    <citation type="submission" date="2020-08" db="EMBL/GenBank/DDBJ databases">
        <title>Plant Genome Project.</title>
        <authorList>
            <person name="Zhang R.-G."/>
        </authorList>
    </citation>
    <scope>NUCLEOTIDE SEQUENCE [LARGE SCALE GENOMIC DNA]</scope>
    <source>
        <tissue evidence="9">Rhizome</tissue>
    </source>
</reference>
<name>A0A8J5BZR4_ZINOF</name>
<organism evidence="9 10">
    <name type="scientific">Zingiber officinale</name>
    <name type="common">Ginger</name>
    <name type="synonym">Amomum zingiber</name>
    <dbReference type="NCBI Taxonomy" id="94328"/>
    <lineage>
        <taxon>Eukaryota</taxon>
        <taxon>Viridiplantae</taxon>
        <taxon>Streptophyta</taxon>
        <taxon>Embryophyta</taxon>
        <taxon>Tracheophyta</taxon>
        <taxon>Spermatophyta</taxon>
        <taxon>Magnoliopsida</taxon>
        <taxon>Liliopsida</taxon>
        <taxon>Zingiberales</taxon>
        <taxon>Zingiberaceae</taxon>
        <taxon>Zingiber</taxon>
    </lineage>
</organism>
<dbReference type="PANTHER" id="PTHR46146">
    <property type="entry name" value="SERINE/THREONINE-PROTEIN KINASE-LIKE PROTEIN CCR4"/>
    <property type="match status" value="1"/>
</dbReference>
<dbReference type="PIRSF" id="PIRSF000654">
    <property type="entry name" value="Integrin-linked_kinase"/>
    <property type="match status" value="1"/>
</dbReference>
<dbReference type="GO" id="GO:0004674">
    <property type="term" value="F:protein serine/threonine kinase activity"/>
    <property type="evidence" value="ECO:0007669"/>
    <property type="project" value="UniProtKB-KW"/>
</dbReference>
<dbReference type="PROSITE" id="PS50011">
    <property type="entry name" value="PROTEIN_KINASE_DOM"/>
    <property type="match status" value="1"/>
</dbReference>
<evidence type="ECO:0000256" key="2">
    <source>
        <dbReference type="ARBA" id="ARBA00022741"/>
    </source>
</evidence>
<evidence type="ECO:0000256" key="6">
    <source>
        <dbReference type="RuleBase" id="RU000304"/>
    </source>
</evidence>
<accession>A0A8J5BZR4</accession>